<feature type="compositionally biased region" description="Polar residues" evidence="1">
    <location>
        <begin position="74"/>
        <end position="85"/>
    </location>
</feature>
<dbReference type="GeneID" id="69025040"/>
<dbReference type="RefSeq" id="XP_045274824.1">
    <property type="nucleotide sequence ID" value="XM_045418191.1"/>
</dbReference>
<name>A0ABP2EV93_AJEDR</name>
<evidence type="ECO:0000313" key="2">
    <source>
        <dbReference type="EMBL" id="EEQ87522.1"/>
    </source>
</evidence>
<evidence type="ECO:0000313" key="3">
    <source>
        <dbReference type="Proteomes" id="UP000002039"/>
    </source>
</evidence>
<gene>
    <name evidence="2" type="ORF">BDCG_02642</name>
</gene>
<feature type="non-terminal residue" evidence="2">
    <location>
        <position position="1"/>
    </location>
</feature>
<evidence type="ECO:0000256" key="1">
    <source>
        <dbReference type="SAM" id="MobiDB-lite"/>
    </source>
</evidence>
<dbReference type="EMBL" id="EQ999975">
    <property type="protein sequence ID" value="EEQ87522.1"/>
    <property type="molecule type" value="Genomic_DNA"/>
</dbReference>
<feature type="region of interest" description="Disordered" evidence="1">
    <location>
        <begin position="1"/>
        <end position="31"/>
    </location>
</feature>
<feature type="compositionally biased region" description="Acidic residues" evidence="1">
    <location>
        <begin position="18"/>
        <end position="28"/>
    </location>
</feature>
<organism evidence="2 3">
    <name type="scientific">Ajellomyces dermatitidis (strain ER-3 / ATCC MYA-2586)</name>
    <name type="common">Blastomyces dermatitidis</name>
    <dbReference type="NCBI Taxonomy" id="559297"/>
    <lineage>
        <taxon>Eukaryota</taxon>
        <taxon>Fungi</taxon>
        <taxon>Dikarya</taxon>
        <taxon>Ascomycota</taxon>
        <taxon>Pezizomycotina</taxon>
        <taxon>Eurotiomycetes</taxon>
        <taxon>Eurotiomycetidae</taxon>
        <taxon>Onygenales</taxon>
        <taxon>Ajellomycetaceae</taxon>
        <taxon>Blastomyces</taxon>
    </lineage>
</organism>
<keyword evidence="3" id="KW-1185">Reference proteome</keyword>
<proteinExistence type="predicted"/>
<feature type="compositionally biased region" description="Basic and acidic residues" evidence="1">
    <location>
        <begin position="1"/>
        <end position="17"/>
    </location>
</feature>
<feature type="region of interest" description="Disordered" evidence="1">
    <location>
        <begin position="74"/>
        <end position="98"/>
    </location>
</feature>
<dbReference type="Proteomes" id="UP000002039">
    <property type="component" value="Unassembled WGS sequence"/>
</dbReference>
<feature type="compositionally biased region" description="Pro residues" evidence="1">
    <location>
        <begin position="89"/>
        <end position="98"/>
    </location>
</feature>
<sequence>MVKVTEESVEKSERGDGDGDGDGSEEGTEIQYIAPPSLYKYTHNPLSVHVITCVCLHYKARTLGGYSGVTGCGTSQIRNGHSQTAAPYRPIPPPSLIR</sequence>
<accession>A0ABP2EV93</accession>
<protein>
    <submittedName>
        <fullName evidence="2">Uncharacterized protein</fullName>
    </submittedName>
</protein>
<reference evidence="3" key="1">
    <citation type="journal article" date="2015" name="PLoS Genet.">
        <title>The dynamic genome and transcriptome of the human fungal pathogen Blastomyces and close relative Emmonsia.</title>
        <authorList>
            <person name="Munoz J.F."/>
            <person name="Gauthier G.M."/>
            <person name="Desjardins C.A."/>
            <person name="Gallo J.E."/>
            <person name="Holder J."/>
            <person name="Sullivan T.D."/>
            <person name="Marty A.J."/>
            <person name="Carmen J.C."/>
            <person name="Chen Z."/>
            <person name="Ding L."/>
            <person name="Gujja S."/>
            <person name="Magrini V."/>
            <person name="Misas E."/>
            <person name="Mitreva M."/>
            <person name="Priest M."/>
            <person name="Saif S."/>
            <person name="Whiston E.A."/>
            <person name="Young S."/>
            <person name="Zeng Q."/>
            <person name="Goldman W.E."/>
            <person name="Mardis E.R."/>
            <person name="Taylor J.W."/>
            <person name="McEwen J.G."/>
            <person name="Clay O.K."/>
            <person name="Klein B.S."/>
            <person name="Cuomo C.A."/>
        </authorList>
    </citation>
    <scope>NUCLEOTIDE SEQUENCE [LARGE SCALE GENOMIC DNA]</scope>
    <source>
        <strain evidence="3">ER-3 / ATCC MYA-2586</strain>
    </source>
</reference>